<dbReference type="InterPro" id="IPR013785">
    <property type="entry name" value="Aldolase_TIM"/>
</dbReference>
<dbReference type="SFLD" id="SFLDG01067">
    <property type="entry name" value="SPASM/twitch_domain_containing"/>
    <property type="match status" value="1"/>
</dbReference>
<dbReference type="SUPFAM" id="SSF102114">
    <property type="entry name" value="Radical SAM enzymes"/>
    <property type="match status" value="1"/>
</dbReference>
<dbReference type="CDD" id="cd01335">
    <property type="entry name" value="Radical_SAM"/>
    <property type="match status" value="1"/>
</dbReference>
<name>A0AAC9LCT8_9PSEU</name>
<dbReference type="Proteomes" id="UP000185511">
    <property type="component" value="Chromosome"/>
</dbReference>
<evidence type="ECO:0000256" key="3">
    <source>
        <dbReference type="ARBA" id="ARBA00023004"/>
    </source>
</evidence>
<evidence type="ECO:0000313" key="6">
    <source>
        <dbReference type="EMBL" id="APU15256.1"/>
    </source>
</evidence>
<dbReference type="SMART" id="SM00729">
    <property type="entry name" value="Elp3"/>
    <property type="match status" value="1"/>
</dbReference>
<sequence length="315" mass="34277">MTTELCRFRHPEQGAMVIWELTRYCNLACLHCCTDSDPQVSRERDLALPEIRRAIEEMLAVGVVEFFFSGGEPMSRPDFPEIVEAVDSERADVFVNTNGYHLTPALAQRLAGTAMRRVTVSIDGADRATHAVLRGKPASYDRAVDAVSAALGAGLAVRVSHVVAAPNVAGVEEFVSRMVEVGVDNIVVNTVFPAGRAVRNPHLHLTSEQLVDVERRLVDLREKCRKDGVELDFSMGEPDKEDVPAGCPAGDQVLYVAPDGSVSGCSWLAKLDPARFTVGNLHRTSFAAMSGDLAGQNLLFAEHRSCPLPTLAQRR</sequence>
<dbReference type="InterPro" id="IPR006638">
    <property type="entry name" value="Elp3/MiaA/NifB-like_rSAM"/>
</dbReference>
<dbReference type="InterPro" id="IPR007197">
    <property type="entry name" value="rSAM"/>
</dbReference>
<dbReference type="PANTHER" id="PTHR11228">
    <property type="entry name" value="RADICAL SAM DOMAIN PROTEIN"/>
    <property type="match status" value="1"/>
</dbReference>
<evidence type="ECO:0000259" key="5">
    <source>
        <dbReference type="PROSITE" id="PS51918"/>
    </source>
</evidence>
<dbReference type="SFLD" id="SFLDG01386">
    <property type="entry name" value="main_SPASM_domain-containing"/>
    <property type="match status" value="1"/>
</dbReference>
<organism evidence="6 7">
    <name type="scientific">Actinoalloteichus fjordicus</name>
    <dbReference type="NCBI Taxonomy" id="1612552"/>
    <lineage>
        <taxon>Bacteria</taxon>
        <taxon>Bacillati</taxon>
        <taxon>Actinomycetota</taxon>
        <taxon>Actinomycetes</taxon>
        <taxon>Pseudonocardiales</taxon>
        <taxon>Pseudonocardiaceae</taxon>
        <taxon>Actinoalloteichus</taxon>
    </lineage>
</organism>
<reference evidence="7" key="1">
    <citation type="submission" date="2016-06" db="EMBL/GenBank/DDBJ databases">
        <title>Complete genome sequence of Actinoalloteichus fjordicus DSM 46855 (=ADI127-17), type strain of the new species Actinoalloteichus fjordicus.</title>
        <authorList>
            <person name="Ruckert C."/>
            <person name="Nouioui I."/>
            <person name="Willmese J."/>
            <person name="van Wezel G."/>
            <person name="Klenk H.-P."/>
            <person name="Kalinowski J."/>
            <person name="Zotchev S.B."/>
        </authorList>
    </citation>
    <scope>NUCLEOTIDE SEQUENCE [LARGE SCALE GENOMIC DNA]</scope>
    <source>
        <strain evidence="7">ADI127-7</strain>
    </source>
</reference>
<evidence type="ECO:0000256" key="4">
    <source>
        <dbReference type="ARBA" id="ARBA00023014"/>
    </source>
</evidence>
<accession>A0AAC9LCT8</accession>
<keyword evidence="4" id="KW-0411">Iron-sulfur</keyword>
<feature type="domain" description="Radical SAM core" evidence="5">
    <location>
        <begin position="11"/>
        <end position="230"/>
    </location>
</feature>
<keyword evidence="7" id="KW-1185">Reference proteome</keyword>
<dbReference type="SFLD" id="SFLDS00029">
    <property type="entry name" value="Radical_SAM"/>
    <property type="match status" value="1"/>
</dbReference>
<dbReference type="Gene3D" id="3.20.20.70">
    <property type="entry name" value="Aldolase class I"/>
    <property type="match status" value="1"/>
</dbReference>
<dbReference type="PROSITE" id="PS51918">
    <property type="entry name" value="RADICAL_SAM"/>
    <property type="match status" value="1"/>
</dbReference>
<dbReference type="InterPro" id="IPR058240">
    <property type="entry name" value="rSAM_sf"/>
</dbReference>
<dbReference type="GO" id="GO:0003824">
    <property type="term" value="F:catalytic activity"/>
    <property type="evidence" value="ECO:0007669"/>
    <property type="project" value="InterPro"/>
</dbReference>
<dbReference type="KEGG" id="acad:UA74_16040"/>
<dbReference type="GO" id="GO:0046872">
    <property type="term" value="F:metal ion binding"/>
    <property type="evidence" value="ECO:0007669"/>
    <property type="project" value="UniProtKB-KW"/>
</dbReference>
<dbReference type="InterPro" id="IPR050377">
    <property type="entry name" value="Radical_SAM_PqqE_MftC-like"/>
</dbReference>
<gene>
    <name evidence="6" type="ORF">UA74_16040</name>
</gene>
<dbReference type="GO" id="GO:0051536">
    <property type="term" value="F:iron-sulfur cluster binding"/>
    <property type="evidence" value="ECO:0007669"/>
    <property type="project" value="UniProtKB-KW"/>
</dbReference>
<keyword evidence="3" id="KW-0408">Iron</keyword>
<dbReference type="Pfam" id="PF04055">
    <property type="entry name" value="Radical_SAM"/>
    <property type="match status" value="1"/>
</dbReference>
<dbReference type="AlphaFoldDB" id="A0AAC9LCT8"/>
<evidence type="ECO:0000313" key="7">
    <source>
        <dbReference type="Proteomes" id="UP000185511"/>
    </source>
</evidence>
<keyword evidence="2" id="KW-0479">Metal-binding</keyword>
<evidence type="ECO:0000256" key="1">
    <source>
        <dbReference type="ARBA" id="ARBA00022691"/>
    </source>
</evidence>
<dbReference type="PANTHER" id="PTHR11228:SF7">
    <property type="entry name" value="PQQA PEPTIDE CYCLASE"/>
    <property type="match status" value="1"/>
</dbReference>
<dbReference type="EMBL" id="CP016076">
    <property type="protein sequence ID" value="APU15256.1"/>
    <property type="molecule type" value="Genomic_DNA"/>
</dbReference>
<evidence type="ECO:0000256" key="2">
    <source>
        <dbReference type="ARBA" id="ARBA00022723"/>
    </source>
</evidence>
<proteinExistence type="predicted"/>
<keyword evidence="1" id="KW-0949">S-adenosyl-L-methionine</keyword>
<protein>
    <submittedName>
        <fullName evidence="6">Fe-S oxidoreductase</fullName>
    </submittedName>
</protein>